<accession>A0A3G9IZ39</accession>
<keyword evidence="2" id="KW-1185">Reference proteome</keyword>
<organism evidence="1 2">
    <name type="scientific">Paenibacillus baekrokdamisoli</name>
    <dbReference type="NCBI Taxonomy" id="1712516"/>
    <lineage>
        <taxon>Bacteria</taxon>
        <taxon>Bacillati</taxon>
        <taxon>Bacillota</taxon>
        <taxon>Bacilli</taxon>
        <taxon>Bacillales</taxon>
        <taxon>Paenibacillaceae</taxon>
        <taxon>Paenibacillus</taxon>
    </lineage>
</organism>
<dbReference type="EMBL" id="AP019308">
    <property type="protein sequence ID" value="BBH24170.1"/>
    <property type="molecule type" value="Genomic_DNA"/>
</dbReference>
<protein>
    <submittedName>
        <fullName evidence="1">Uncharacterized protein</fullName>
    </submittedName>
</protein>
<sequence length="65" mass="7218">MFAFVAAVFVLLLPHAESDKTVARAIDAIASCFFILVKTSMKFSYLTDKIIVITNVTLIKHVCQL</sequence>
<dbReference type="AlphaFoldDB" id="A0A3G9IZ39"/>
<evidence type="ECO:0000313" key="1">
    <source>
        <dbReference type="EMBL" id="BBH24170.1"/>
    </source>
</evidence>
<proteinExistence type="predicted"/>
<reference evidence="1 2" key="1">
    <citation type="submission" date="2018-11" db="EMBL/GenBank/DDBJ databases">
        <title>Complete genome sequence of Paenibacillus baekrokdamisoli strain KCTC 33723.</title>
        <authorList>
            <person name="Kang S.W."/>
            <person name="Lee K.C."/>
            <person name="Kim K.K."/>
            <person name="Kim J.S."/>
            <person name="Kim D.S."/>
            <person name="Ko S.H."/>
            <person name="Yang S.H."/>
            <person name="Lee J.S."/>
        </authorList>
    </citation>
    <scope>NUCLEOTIDE SEQUENCE [LARGE SCALE GENOMIC DNA]</scope>
    <source>
        <strain evidence="1 2">KCTC 33723</strain>
    </source>
</reference>
<name>A0A3G9IZ39_9BACL</name>
<gene>
    <name evidence="1" type="ORF">Back11_55150</name>
</gene>
<dbReference type="KEGG" id="pbk:Back11_55150"/>
<evidence type="ECO:0000313" key="2">
    <source>
        <dbReference type="Proteomes" id="UP000275368"/>
    </source>
</evidence>
<dbReference type="Proteomes" id="UP000275368">
    <property type="component" value="Chromosome"/>
</dbReference>